<accession>A0A6J6I1P9</accession>
<evidence type="ECO:0000313" key="1">
    <source>
        <dbReference type="EMBL" id="CAB4619490.1"/>
    </source>
</evidence>
<dbReference type="EMBL" id="CAEZUO010000137">
    <property type="protein sequence ID" value="CAB4619490.1"/>
    <property type="molecule type" value="Genomic_DNA"/>
</dbReference>
<reference evidence="1" key="1">
    <citation type="submission" date="2020-05" db="EMBL/GenBank/DDBJ databases">
        <authorList>
            <person name="Chiriac C."/>
            <person name="Salcher M."/>
            <person name="Ghai R."/>
            <person name="Kavagutti S V."/>
        </authorList>
    </citation>
    <scope>NUCLEOTIDE SEQUENCE</scope>
</reference>
<dbReference type="AlphaFoldDB" id="A0A6J6I1P9"/>
<dbReference type="EMBL" id="CAFBNA010000195">
    <property type="protein sequence ID" value="CAB4949498.1"/>
    <property type="molecule type" value="Genomic_DNA"/>
</dbReference>
<protein>
    <submittedName>
        <fullName evidence="1">Unannotated protein</fullName>
    </submittedName>
</protein>
<sequence>MAYPLDVGGLNDYPMKVGSMLLTMVDPNPGFESAYNRWYERDHFYAGCMVAPHQMSGSRWVAPRSLKDLRWPEGDTAVANPTDSGSYVAIYWIEGGHHDDWNNWSTERVTWLYTNNRGFPERKHTHTNLFDYIGAANRDSDGVPVDVALDSAYDGIFTVFFDAREGNSAKSVHADLQKSGAYAELMNGSDIEIVSSWQPVATPAADQPMDLGTPAGGTERLVQVIFVRGDVTKSLDRMKNYTDAVAAAGLADVHLVAPFFRTVVGTDTYVNELW</sequence>
<proteinExistence type="predicted"/>
<gene>
    <name evidence="1" type="ORF">UFOPK1827_01869</name>
    <name evidence="2" type="ORF">UFOPK3708_01912</name>
</gene>
<evidence type="ECO:0000313" key="2">
    <source>
        <dbReference type="EMBL" id="CAB4949498.1"/>
    </source>
</evidence>
<organism evidence="1">
    <name type="scientific">freshwater metagenome</name>
    <dbReference type="NCBI Taxonomy" id="449393"/>
    <lineage>
        <taxon>unclassified sequences</taxon>
        <taxon>metagenomes</taxon>
        <taxon>ecological metagenomes</taxon>
    </lineage>
</organism>
<name>A0A6J6I1P9_9ZZZZ</name>